<evidence type="ECO:0000313" key="1">
    <source>
        <dbReference type="EMBL" id="EOS09590.1"/>
    </source>
</evidence>
<dbReference type="AlphaFoldDB" id="R9I894"/>
<protein>
    <submittedName>
        <fullName evidence="1">Uncharacterized protein</fullName>
    </submittedName>
</protein>
<evidence type="ECO:0000313" key="2">
    <source>
        <dbReference type="Proteomes" id="UP000014200"/>
    </source>
</evidence>
<sequence length="83" mass="9623">MESASFNIQLDYNQIRDIVGQLSDEDKLRLANELIAQTRKSKLEYFQGVFKGNEAVDELPSMGEIQEEVDAVRQELYEKRKRG</sequence>
<dbReference type="RefSeq" id="WP_016277978.1">
    <property type="nucleotide sequence ID" value="NZ_CAONFL010000040.1"/>
</dbReference>
<name>R9I894_9BACT</name>
<organism evidence="1 2">
    <name type="scientific">Phocaeicola sartorii</name>
    <dbReference type="NCBI Taxonomy" id="671267"/>
    <lineage>
        <taxon>Bacteria</taxon>
        <taxon>Pseudomonadati</taxon>
        <taxon>Bacteroidota</taxon>
        <taxon>Bacteroidia</taxon>
        <taxon>Bacteroidales</taxon>
        <taxon>Bacteroidaceae</taxon>
        <taxon>Phocaeicola</taxon>
    </lineage>
</organism>
<comment type="caution">
    <text evidence="1">The sequence shown here is derived from an EMBL/GenBank/DDBJ whole genome shotgun (WGS) entry which is preliminary data.</text>
</comment>
<reference evidence="1 2" key="1">
    <citation type="submission" date="2013-04" db="EMBL/GenBank/DDBJ databases">
        <title>The Genome Sequence of Bacteroides massiliensis dnLKV3.</title>
        <authorList>
            <consortium name="The Broad Institute Genomics Platform"/>
            <consortium name="The Broad Institute Genome Sequencing Center for Infectious Disease"/>
            <person name="Earl A."/>
            <person name="Xavier R."/>
            <person name="Kuhn K."/>
            <person name="Stappenbeck T."/>
            <person name="Walker B."/>
            <person name="Young S."/>
            <person name="Zeng Q."/>
            <person name="Gargeya S."/>
            <person name="Fitzgerald M."/>
            <person name="Haas B."/>
            <person name="Abouelleil A."/>
            <person name="Allen A.W."/>
            <person name="Alvarado L."/>
            <person name="Arachchi H.M."/>
            <person name="Berlin A.M."/>
            <person name="Chapman S.B."/>
            <person name="Gainer-Dewar J."/>
            <person name="Goldberg J."/>
            <person name="Griggs A."/>
            <person name="Gujja S."/>
            <person name="Hansen M."/>
            <person name="Howarth C."/>
            <person name="Imamovic A."/>
            <person name="Ireland A."/>
            <person name="Larimer J."/>
            <person name="McCowan C."/>
            <person name="Murphy C."/>
            <person name="Pearson M."/>
            <person name="Poon T.W."/>
            <person name="Priest M."/>
            <person name="Roberts A."/>
            <person name="Saif S."/>
            <person name="Shea T."/>
            <person name="Sisk P."/>
            <person name="Sykes S."/>
            <person name="Wortman J."/>
            <person name="Nusbaum C."/>
            <person name="Birren B."/>
        </authorList>
    </citation>
    <scope>NUCLEOTIDE SEQUENCE [LARGE SCALE GENOMIC DNA]</scope>
    <source>
        <strain evidence="2">dnLKV3</strain>
    </source>
</reference>
<gene>
    <name evidence="1" type="ORF">C802_03703</name>
</gene>
<dbReference type="PATRIC" id="fig|1235788.3.peg.3795"/>
<proteinExistence type="predicted"/>
<dbReference type="HOGENOM" id="CLU_193522_0_0_10"/>
<dbReference type="Proteomes" id="UP000014200">
    <property type="component" value="Unassembled WGS sequence"/>
</dbReference>
<dbReference type="EMBL" id="ASSP01000022">
    <property type="protein sequence ID" value="EOS09590.1"/>
    <property type="molecule type" value="Genomic_DNA"/>
</dbReference>
<dbReference type="STRING" id="1235788.C802_03703"/>
<accession>R9I894</accession>
<dbReference type="GeneID" id="82154333"/>
<keyword evidence="2" id="KW-1185">Reference proteome</keyword>